<dbReference type="GO" id="GO:0008525">
    <property type="term" value="F:phosphatidylcholine transporter activity"/>
    <property type="evidence" value="ECO:0007669"/>
    <property type="project" value="TreeGrafter"/>
</dbReference>
<dbReference type="InterPro" id="IPR055261">
    <property type="entry name" value="PI_transfer_N"/>
</dbReference>
<name>A0AAV6PZN9_SOLSE</name>
<evidence type="ECO:0000256" key="4">
    <source>
        <dbReference type="ARBA" id="ARBA00022490"/>
    </source>
</evidence>
<evidence type="ECO:0000256" key="11">
    <source>
        <dbReference type="ARBA" id="ARBA00038104"/>
    </source>
</evidence>
<dbReference type="GO" id="GO:0005634">
    <property type="term" value="C:nucleus"/>
    <property type="evidence" value="ECO:0007669"/>
    <property type="project" value="UniProtKB-SubCell"/>
</dbReference>
<reference evidence="14 15" key="1">
    <citation type="journal article" date="2021" name="Sci. Rep.">
        <title>Chromosome anchoring in Senegalese sole (Solea senegalensis) reveals sex-associated markers and genome rearrangements in flatfish.</title>
        <authorList>
            <person name="Guerrero-Cozar I."/>
            <person name="Gomez-Garrido J."/>
            <person name="Berbel C."/>
            <person name="Martinez-Blanch J.F."/>
            <person name="Alioto T."/>
            <person name="Claros M.G."/>
            <person name="Gagnaire P.A."/>
            <person name="Manchado M."/>
        </authorList>
    </citation>
    <scope>NUCLEOTIDE SEQUENCE [LARGE SCALE GENOMIC DNA]</scope>
    <source>
        <strain evidence="14">Sse05_10M</strain>
    </source>
</reference>
<dbReference type="GO" id="GO:0031210">
    <property type="term" value="F:phosphatidylcholine binding"/>
    <property type="evidence" value="ECO:0007669"/>
    <property type="project" value="TreeGrafter"/>
</dbReference>
<accession>A0AAV6PZN9</accession>
<keyword evidence="6" id="KW-0445">Lipid transport</keyword>
<protein>
    <submittedName>
        <fullName evidence="14">Phosphatidylinositol transfer protein alpha isoform-like</fullName>
    </submittedName>
</protein>
<evidence type="ECO:0000256" key="10">
    <source>
        <dbReference type="ARBA" id="ARBA00024146"/>
    </source>
</evidence>
<dbReference type="GO" id="GO:0071944">
    <property type="term" value="C:cell periphery"/>
    <property type="evidence" value="ECO:0007669"/>
    <property type="project" value="UniProtKB-ARBA"/>
</dbReference>
<evidence type="ECO:0000256" key="9">
    <source>
        <dbReference type="ARBA" id="ARBA00023723"/>
    </source>
</evidence>
<dbReference type="GO" id="GO:0008526">
    <property type="term" value="F:phosphatidylinositol transfer activity"/>
    <property type="evidence" value="ECO:0007669"/>
    <property type="project" value="TreeGrafter"/>
</dbReference>
<gene>
    <name evidence="14" type="ORF">JOB18_018943</name>
</gene>
<evidence type="ECO:0000259" key="13">
    <source>
        <dbReference type="Pfam" id="PF02121"/>
    </source>
</evidence>
<comment type="subcellular location">
    <subcellularLocation>
        <location evidence="2">Cytoplasm</location>
    </subcellularLocation>
    <subcellularLocation>
        <location evidence="1">Nucleus</location>
    </subcellularLocation>
</comment>
<comment type="similarity">
    <text evidence="11">Belongs to the PtdIns transfer protein family. PI transfer class I subfamily.</text>
</comment>
<keyword evidence="15" id="KW-1185">Reference proteome</keyword>
<dbReference type="Proteomes" id="UP000693946">
    <property type="component" value="Linkage Group LG8"/>
</dbReference>
<feature type="compositionally biased region" description="Basic and acidic residues" evidence="12">
    <location>
        <begin position="252"/>
        <end position="267"/>
    </location>
</feature>
<sequence>MLITEFRIVLPISVDEYQVGQLYTVAEASKDETGGGEGVEVLINEPYEKDGQKGQYTHKIYHLNSKVPSLIQKLAPKDSLKVHEEAWNAYPYCRTAITLHTVMYKNNPYLGNKFSMTIETWHKADMGEEENVHGLDQTTWDSVVIANIDIGETPQGLKTEFNPATFTSEKTKRGPLTPGWKEKLAQDAECPHMCAYKLVTLEAKAPMIQKTVENMIMKAERNLFDKFHKQLFCTIDDWVNLTMEDIRQKEENTKKELDEMRKNDEVRGMTADG</sequence>
<dbReference type="PANTHER" id="PTHR10658">
    <property type="entry name" value="PHOSPHATIDYLINOSITOL TRANSFER PROTEIN"/>
    <property type="match status" value="1"/>
</dbReference>
<keyword evidence="8" id="KW-0539">Nucleus</keyword>
<keyword evidence="4" id="KW-0963">Cytoplasm</keyword>
<dbReference type="InterPro" id="IPR001666">
    <property type="entry name" value="PI_transfer"/>
</dbReference>
<dbReference type="GO" id="GO:0005737">
    <property type="term" value="C:cytoplasm"/>
    <property type="evidence" value="ECO:0007669"/>
    <property type="project" value="UniProtKB-SubCell"/>
</dbReference>
<feature type="region of interest" description="Disordered" evidence="12">
    <location>
        <begin position="252"/>
        <end position="273"/>
    </location>
</feature>
<comment type="catalytic activity">
    <reaction evidence="9">
        <text>a 1,2-diacyl-sn-glycero-3-phosphocholine(in) = a 1,2-diacyl-sn-glycero-3-phosphocholine(out)</text>
        <dbReference type="Rhea" id="RHEA:38571"/>
        <dbReference type="ChEBI" id="CHEBI:57643"/>
    </reaction>
    <physiologicalReaction direction="left-to-right" evidence="9">
        <dbReference type="Rhea" id="RHEA:38572"/>
    </physiologicalReaction>
</comment>
<evidence type="ECO:0000313" key="15">
    <source>
        <dbReference type="Proteomes" id="UP000693946"/>
    </source>
</evidence>
<evidence type="ECO:0000313" key="14">
    <source>
        <dbReference type="EMBL" id="KAG7479135.1"/>
    </source>
</evidence>
<keyword evidence="7" id="KW-0446">Lipid-binding</keyword>
<dbReference type="GO" id="GO:0035091">
    <property type="term" value="F:phosphatidylinositol binding"/>
    <property type="evidence" value="ECO:0007669"/>
    <property type="project" value="TreeGrafter"/>
</dbReference>
<dbReference type="FunFam" id="3.30.530.20:FF:000028">
    <property type="entry name" value="Phosphatidylinositol transfer protein 5"/>
    <property type="match status" value="1"/>
</dbReference>
<evidence type="ECO:0000256" key="12">
    <source>
        <dbReference type="SAM" id="MobiDB-lite"/>
    </source>
</evidence>
<feature type="domain" description="Phosphatidylinositol transfer protein N-terminal" evidence="13">
    <location>
        <begin position="1"/>
        <end position="255"/>
    </location>
</feature>
<keyword evidence="3" id="KW-0813">Transport</keyword>
<dbReference type="Pfam" id="PF02121">
    <property type="entry name" value="IP_trans"/>
    <property type="match status" value="1"/>
</dbReference>
<dbReference type="AlphaFoldDB" id="A0AAV6PZN9"/>
<dbReference type="EMBL" id="JAGKHQ010000020">
    <property type="protein sequence ID" value="KAG7479135.1"/>
    <property type="molecule type" value="Genomic_DNA"/>
</dbReference>
<organism evidence="14 15">
    <name type="scientific">Solea senegalensis</name>
    <name type="common">Senegalese sole</name>
    <dbReference type="NCBI Taxonomy" id="28829"/>
    <lineage>
        <taxon>Eukaryota</taxon>
        <taxon>Metazoa</taxon>
        <taxon>Chordata</taxon>
        <taxon>Craniata</taxon>
        <taxon>Vertebrata</taxon>
        <taxon>Euteleostomi</taxon>
        <taxon>Actinopterygii</taxon>
        <taxon>Neopterygii</taxon>
        <taxon>Teleostei</taxon>
        <taxon>Neoteleostei</taxon>
        <taxon>Acanthomorphata</taxon>
        <taxon>Carangaria</taxon>
        <taxon>Pleuronectiformes</taxon>
        <taxon>Pleuronectoidei</taxon>
        <taxon>Soleidae</taxon>
        <taxon>Solea</taxon>
    </lineage>
</organism>
<evidence type="ECO:0000256" key="2">
    <source>
        <dbReference type="ARBA" id="ARBA00004496"/>
    </source>
</evidence>
<dbReference type="PANTHER" id="PTHR10658:SF28">
    <property type="entry name" value="PHOSPHATIDYLINOSITOL TRANSFER PROTEIN ALPHA ISOFORM"/>
    <property type="match status" value="1"/>
</dbReference>
<comment type="caution">
    <text evidence="14">The sequence shown here is derived from an EMBL/GenBank/DDBJ whole genome shotgun (WGS) entry which is preliminary data.</text>
</comment>
<evidence type="ECO:0000256" key="5">
    <source>
        <dbReference type="ARBA" id="ARBA00022990"/>
    </source>
</evidence>
<proteinExistence type="inferred from homology"/>
<evidence type="ECO:0000256" key="7">
    <source>
        <dbReference type="ARBA" id="ARBA00023121"/>
    </source>
</evidence>
<evidence type="ECO:0000256" key="1">
    <source>
        <dbReference type="ARBA" id="ARBA00004123"/>
    </source>
</evidence>
<evidence type="ECO:0000256" key="6">
    <source>
        <dbReference type="ARBA" id="ARBA00023055"/>
    </source>
</evidence>
<evidence type="ECO:0000256" key="3">
    <source>
        <dbReference type="ARBA" id="ARBA00022448"/>
    </source>
</evidence>
<keyword evidence="5" id="KW-0007">Acetylation</keyword>
<comment type="catalytic activity">
    <reaction evidence="10">
        <text>a 1,2-diacyl-sn-glycero-3-phospho-(1D-myo-inositol)(in) = a 1,2-diacyl-sn-glycero-3-phospho-(1D-myo-inositol)(out)</text>
        <dbReference type="Rhea" id="RHEA:38691"/>
        <dbReference type="ChEBI" id="CHEBI:57880"/>
    </reaction>
    <physiologicalReaction direction="left-to-right" evidence="10">
        <dbReference type="Rhea" id="RHEA:38692"/>
    </physiologicalReaction>
</comment>
<evidence type="ECO:0000256" key="8">
    <source>
        <dbReference type="ARBA" id="ARBA00023242"/>
    </source>
</evidence>